<protein>
    <submittedName>
        <fullName evidence="3">Uncharacterized protein</fullName>
    </submittedName>
</protein>
<evidence type="ECO:0000256" key="1">
    <source>
        <dbReference type="SAM" id="Coils"/>
    </source>
</evidence>
<feature type="non-terminal residue" evidence="3">
    <location>
        <position position="1"/>
    </location>
</feature>
<name>A0ABU2DVF6_9MICC</name>
<evidence type="ECO:0000256" key="2">
    <source>
        <dbReference type="SAM" id="MobiDB-lite"/>
    </source>
</evidence>
<feature type="region of interest" description="Disordered" evidence="2">
    <location>
        <begin position="155"/>
        <end position="175"/>
    </location>
</feature>
<keyword evidence="4" id="KW-1185">Reference proteome</keyword>
<evidence type="ECO:0000313" key="4">
    <source>
        <dbReference type="Proteomes" id="UP001251870"/>
    </source>
</evidence>
<gene>
    <name evidence="3" type="ORF">RIL96_13120</name>
</gene>
<dbReference type="EMBL" id="JAVKGR010000036">
    <property type="protein sequence ID" value="MDR8020495.1"/>
    <property type="molecule type" value="Genomic_DNA"/>
</dbReference>
<keyword evidence="1" id="KW-0175">Coiled coil</keyword>
<feature type="coiled-coil region" evidence="1">
    <location>
        <begin position="22"/>
        <end position="77"/>
    </location>
</feature>
<organism evidence="3 4">
    <name type="scientific">Nesterenkonia aerolata</name>
    <dbReference type="NCBI Taxonomy" id="3074079"/>
    <lineage>
        <taxon>Bacteria</taxon>
        <taxon>Bacillati</taxon>
        <taxon>Actinomycetota</taxon>
        <taxon>Actinomycetes</taxon>
        <taxon>Micrococcales</taxon>
        <taxon>Micrococcaceae</taxon>
        <taxon>Nesterenkonia</taxon>
    </lineage>
</organism>
<accession>A0ABU2DVF6</accession>
<dbReference type="Proteomes" id="UP001251870">
    <property type="component" value="Unassembled WGS sequence"/>
</dbReference>
<evidence type="ECO:0000313" key="3">
    <source>
        <dbReference type="EMBL" id="MDR8020495.1"/>
    </source>
</evidence>
<sequence>SPYPLCSTDRNKTQDGSFDRLMAAETDELNQLTTNRDRLQHEQERLLQAHYADAIPLALLKREQDRILGELDQVNRRIDAHHGEYIEARNHLEDALTLLANCADIYARCDDTNRRLCNQAFFTKVYIDEDDKLRVEHQRPFEMLLDPQINGNALNWSRDDNKARTPANESLGKGSSLVRRVGPAGLEPATSGLTCHFDFRRRPFGAFVVWTVPSP</sequence>
<proteinExistence type="predicted"/>
<comment type="caution">
    <text evidence="3">The sequence shown here is derived from an EMBL/GenBank/DDBJ whole genome shotgun (WGS) entry which is preliminary data.</text>
</comment>
<reference evidence="3 4" key="1">
    <citation type="submission" date="2023-09" db="EMBL/GenBank/DDBJ databases">
        <title>Description of three actinobacteria isolated from air of manufacturing shop in a pharmaceutical factory.</title>
        <authorList>
            <person name="Zhang D.-F."/>
        </authorList>
    </citation>
    <scope>NUCLEOTIDE SEQUENCE [LARGE SCALE GENOMIC DNA]</scope>
    <source>
        <strain evidence="3 4">LY-0111</strain>
    </source>
</reference>